<dbReference type="Gene3D" id="1.20.1280.50">
    <property type="match status" value="1"/>
</dbReference>
<accession>A0A3B6SJC3</accession>
<dbReference type="Gramene" id="TraesCLE_scaffold_154916_01G000100.1">
    <property type="protein sequence ID" value="TraesCLE_scaffold_154916_01G000100.1"/>
    <property type="gene ID" value="TraesCLE_scaffold_154916_01G000100"/>
</dbReference>
<dbReference type="Gramene" id="TraesPARA_EIv1.0_2471460.1">
    <property type="protein sequence ID" value="TraesPARA_EIv1.0_2471460.1.CDS1"/>
    <property type="gene ID" value="TraesPARA_EIv1.0_2471460"/>
</dbReference>
<dbReference type="InterPro" id="IPR001810">
    <property type="entry name" value="F-box_dom"/>
</dbReference>
<protein>
    <recommendedName>
        <fullName evidence="1">F-box domain-containing protein</fullName>
    </recommendedName>
</protein>
<reference evidence="2" key="2">
    <citation type="submission" date="2018-10" db="UniProtKB">
        <authorList>
            <consortium name="EnsemblPlants"/>
        </authorList>
    </citation>
    <scope>IDENTIFICATION</scope>
</reference>
<dbReference type="InterPro" id="IPR036047">
    <property type="entry name" value="F-box-like_dom_sf"/>
</dbReference>
<evidence type="ECO:0000313" key="3">
    <source>
        <dbReference type="Proteomes" id="UP000019116"/>
    </source>
</evidence>
<evidence type="ECO:0000313" key="2">
    <source>
        <dbReference type="EnsemblPlants" id="TraesCS7B02G390400.1.cds1"/>
    </source>
</evidence>
<dbReference type="Gramene" id="TraesWEE_scaffold_131639_01G000100.1">
    <property type="protein sequence ID" value="TraesWEE_scaffold_131639_01G000100.1"/>
    <property type="gene ID" value="TraesWEE_scaffold_131639_01G000100"/>
</dbReference>
<sequence length="395" mass="44063">MAGMDEPMSRLTHDLIAEILSRVPYKSLCICKCVCPAWRAIIADPARRKKMSQTLAGFFYRITGEGKAEPSGFAGVEYADLSPFPWSGAPETHPRLPLPPDSTDCFFSLEDSCDGLFLASIRTGAPFGTSRYMVSNPASSEYAVLPHSGYASNNSIAYLGFDSSVSTQEFHVFEFVHDWRHPEHGGIHFMVVTEVRIYSSNTGAWVAMEPKWVIQVGLCFGQPGVFHKGCLHVLTDESGLAIVDAQGLKWRTVLLPANSSSDFIGKSAGQLLYINSRYRSDRSLTMLVYALSDEIYNWDVCHQDGKCMHWKLLRKLSNVIPKNKFLKVIGVHPHANLIFIAHSDNGLLAYDLDHHESTIVHHLDHKYPEFVQFFPYVPLLSCLPLDGGIRLVTPS</sequence>
<proteinExistence type="predicted"/>
<dbReference type="OMA" id="NTGAWVA"/>
<dbReference type="Gramene" id="TraesRN7B0101056200.1">
    <property type="protein sequence ID" value="TraesRN7B0101056200.1"/>
    <property type="gene ID" value="TraesRN7B0101056200"/>
</dbReference>
<dbReference type="Gramene" id="TraesNOR7B03G04275620.1">
    <property type="protein sequence ID" value="TraesNOR7B03G04275620.1.CDS1"/>
    <property type="gene ID" value="TraesNOR7B03G04275620"/>
</dbReference>
<dbReference type="SMART" id="SM00256">
    <property type="entry name" value="FBOX"/>
    <property type="match status" value="1"/>
</dbReference>
<dbReference type="PANTHER" id="PTHR35546:SF126">
    <property type="entry name" value="F-BOX DOMAIN-CONTAINING PROTEIN"/>
    <property type="match status" value="1"/>
</dbReference>
<dbReference type="Proteomes" id="UP000019116">
    <property type="component" value="Chromosome 7B"/>
</dbReference>
<organism evidence="2">
    <name type="scientific">Triticum aestivum</name>
    <name type="common">Wheat</name>
    <dbReference type="NCBI Taxonomy" id="4565"/>
    <lineage>
        <taxon>Eukaryota</taxon>
        <taxon>Viridiplantae</taxon>
        <taxon>Streptophyta</taxon>
        <taxon>Embryophyta</taxon>
        <taxon>Tracheophyta</taxon>
        <taxon>Spermatophyta</taxon>
        <taxon>Magnoliopsida</taxon>
        <taxon>Liliopsida</taxon>
        <taxon>Poales</taxon>
        <taxon>Poaceae</taxon>
        <taxon>BOP clade</taxon>
        <taxon>Pooideae</taxon>
        <taxon>Triticodae</taxon>
        <taxon>Triticeae</taxon>
        <taxon>Triticinae</taxon>
        <taxon>Triticum</taxon>
    </lineage>
</organism>
<dbReference type="Gramene" id="TraesJAG7B03G04210830.1">
    <property type="protein sequence ID" value="TraesJAG7B03G04210830.1.CDS1"/>
    <property type="gene ID" value="TraesJAG7B03G04210830"/>
</dbReference>
<feature type="domain" description="F-box" evidence="1">
    <location>
        <begin position="11"/>
        <end position="51"/>
    </location>
</feature>
<dbReference type="AlphaFoldDB" id="A0A3B6SJC3"/>
<dbReference type="Gramene" id="TraesCAD_scaffold_113743_01G000100.1">
    <property type="protein sequence ID" value="TraesCAD_scaffold_113743_01G000100.1"/>
    <property type="gene ID" value="TraesCAD_scaffold_113743_01G000100"/>
</dbReference>
<dbReference type="InterPro" id="IPR006527">
    <property type="entry name" value="F-box-assoc_dom_typ1"/>
</dbReference>
<dbReference type="OrthoDB" id="724345at2759"/>
<dbReference type="Gramene" id="TraesCS7B02G390400.1">
    <property type="protein sequence ID" value="TraesCS7B02G390400.1.cds1"/>
    <property type="gene ID" value="TraesCS7B02G390400"/>
</dbReference>
<dbReference type="Gramene" id="TraesCS7B03G1049700.1">
    <property type="protein sequence ID" value="TraesCS7B03G1049700.1.CDS1"/>
    <property type="gene ID" value="TraesCS7B03G1049700"/>
</dbReference>
<name>A0A3B6SJC3_WHEAT</name>
<dbReference type="STRING" id="4565.A0A3B6SJC3"/>
<dbReference type="PANTHER" id="PTHR35546">
    <property type="entry name" value="F-BOX PROTEIN INTERACTION DOMAIN PROTEIN-RELATED"/>
    <property type="match status" value="1"/>
</dbReference>
<reference evidence="2" key="1">
    <citation type="submission" date="2018-08" db="EMBL/GenBank/DDBJ databases">
        <authorList>
            <person name="Rossello M."/>
        </authorList>
    </citation>
    <scope>NUCLEOTIDE SEQUENCE [LARGE SCALE GENOMIC DNA]</scope>
    <source>
        <strain evidence="2">cv. Chinese Spring</strain>
    </source>
</reference>
<dbReference type="InterPro" id="IPR055290">
    <property type="entry name" value="At3g26010-like"/>
</dbReference>
<keyword evidence="3" id="KW-1185">Reference proteome</keyword>
<dbReference type="Pfam" id="PF00646">
    <property type="entry name" value="F-box"/>
    <property type="match status" value="1"/>
</dbReference>
<dbReference type="EnsemblPlants" id="TraesCS7B02G390400.1">
    <property type="protein sequence ID" value="TraesCS7B02G390400.1.cds1"/>
    <property type="gene ID" value="TraesCS7B02G390400"/>
</dbReference>
<evidence type="ECO:0000259" key="1">
    <source>
        <dbReference type="SMART" id="SM00256"/>
    </source>
</evidence>
<dbReference type="SUPFAM" id="SSF81383">
    <property type="entry name" value="F-box domain"/>
    <property type="match status" value="1"/>
</dbReference>
<dbReference type="Pfam" id="PF07734">
    <property type="entry name" value="FBA_1"/>
    <property type="match status" value="1"/>
</dbReference>
<dbReference type="Gramene" id="TraesROB_scaffold_124350_01G000100.1">
    <property type="protein sequence ID" value="TraesROB_scaffold_124350_01G000100.1"/>
    <property type="gene ID" value="TraesROB_scaffold_124350_01G000100"/>
</dbReference>